<dbReference type="GO" id="GO:0003700">
    <property type="term" value="F:DNA-binding transcription factor activity"/>
    <property type="evidence" value="ECO:0007669"/>
    <property type="project" value="InterPro"/>
</dbReference>
<comment type="subcellular location">
    <subcellularLocation>
        <location evidence="7">Cytoplasm</location>
    </subcellularLocation>
</comment>
<dbReference type="GO" id="GO:0005829">
    <property type="term" value="C:cytosol"/>
    <property type="evidence" value="ECO:0007669"/>
    <property type="project" value="TreeGrafter"/>
</dbReference>
<dbReference type="InterPro" id="IPR015946">
    <property type="entry name" value="KH_dom-like_a/b"/>
</dbReference>
<dbReference type="InterPro" id="IPR003029">
    <property type="entry name" value="S1_domain"/>
</dbReference>
<dbReference type="HOGENOM" id="CLU_029242_0_0_6"/>
<dbReference type="InterPro" id="IPR010213">
    <property type="entry name" value="TF_NusA"/>
</dbReference>
<dbReference type="GO" id="GO:0003723">
    <property type="term" value="F:RNA binding"/>
    <property type="evidence" value="ECO:0007669"/>
    <property type="project" value="UniProtKB-UniRule"/>
</dbReference>
<keyword evidence="1 7" id="KW-0806">Transcription termination</keyword>
<dbReference type="Proteomes" id="UP000002964">
    <property type="component" value="Unassembled WGS sequence"/>
</dbReference>
<organism evidence="10 11">
    <name type="scientific">Thiorhodovibrio frisius</name>
    <dbReference type="NCBI Taxonomy" id="631362"/>
    <lineage>
        <taxon>Bacteria</taxon>
        <taxon>Pseudomonadati</taxon>
        <taxon>Pseudomonadota</taxon>
        <taxon>Gammaproteobacteria</taxon>
        <taxon>Chromatiales</taxon>
        <taxon>Chromatiaceae</taxon>
        <taxon>Thiorhodovibrio</taxon>
    </lineage>
</organism>
<dbReference type="HAMAP" id="MF_00945_B">
    <property type="entry name" value="NusA_B"/>
    <property type="match status" value="1"/>
</dbReference>
<evidence type="ECO:0000256" key="7">
    <source>
        <dbReference type="HAMAP-Rule" id="MF_00945"/>
    </source>
</evidence>
<dbReference type="SUPFAM" id="SSF47794">
    <property type="entry name" value="Rad51 N-terminal domain-like"/>
    <property type="match status" value="2"/>
</dbReference>
<evidence type="ECO:0000256" key="6">
    <source>
        <dbReference type="ARBA" id="ARBA00023163"/>
    </source>
</evidence>
<dbReference type="InterPro" id="IPR010214">
    <property type="entry name" value="Tscrpt_termin_fac_NusA_C_rpt"/>
</dbReference>
<evidence type="ECO:0000256" key="2">
    <source>
        <dbReference type="ARBA" id="ARBA00022490"/>
    </source>
</evidence>
<dbReference type="InterPro" id="IPR030842">
    <property type="entry name" value="TF_NusA_bacterial"/>
</dbReference>
<name>H8Z4A1_9GAMM</name>
<dbReference type="InterPro" id="IPR009019">
    <property type="entry name" value="KH_sf_prok-type"/>
</dbReference>
<keyword evidence="11" id="KW-1185">Reference proteome</keyword>
<dbReference type="Pfam" id="PF26594">
    <property type="entry name" value="KH_NusA_2nd"/>
    <property type="match status" value="1"/>
</dbReference>
<dbReference type="FunFam" id="3.30.300.20:FF:000005">
    <property type="entry name" value="Transcription termination/antitermination protein NusA"/>
    <property type="match status" value="1"/>
</dbReference>
<keyword evidence="2 7" id="KW-0963">Cytoplasm</keyword>
<dbReference type="STRING" id="631362.Thi970DRAFT_03780"/>
<comment type="similarity">
    <text evidence="7">Belongs to the NusA family.</text>
</comment>
<keyword evidence="4 7" id="KW-0694">RNA-binding</keyword>
<dbReference type="SUPFAM" id="SSF69705">
    <property type="entry name" value="Transcription factor NusA, N-terminal domain"/>
    <property type="match status" value="1"/>
</dbReference>
<keyword evidence="6 7" id="KW-0804">Transcription</keyword>
<dbReference type="InterPro" id="IPR010995">
    <property type="entry name" value="DNA_repair_Rad51/TF_NusA_a-hlx"/>
</dbReference>
<dbReference type="FunFam" id="3.30.300.20:FF:000002">
    <property type="entry name" value="Transcription termination/antitermination protein NusA"/>
    <property type="match status" value="1"/>
</dbReference>
<comment type="function">
    <text evidence="7">Participates in both transcription termination and antitermination.</text>
</comment>
<accession>H8Z4A1</accession>
<dbReference type="Gene3D" id="3.30.1480.10">
    <property type="entry name" value="NusA, N-terminal domain"/>
    <property type="match status" value="1"/>
</dbReference>
<dbReference type="InterPro" id="IPR036555">
    <property type="entry name" value="NusA_N_sf"/>
</dbReference>
<dbReference type="EMBL" id="JH603170">
    <property type="protein sequence ID" value="EIC20158.1"/>
    <property type="molecule type" value="Genomic_DNA"/>
</dbReference>
<evidence type="ECO:0000256" key="5">
    <source>
        <dbReference type="ARBA" id="ARBA00023015"/>
    </source>
</evidence>
<keyword evidence="5 7" id="KW-0805">Transcription regulation</keyword>
<dbReference type="PROSITE" id="PS50084">
    <property type="entry name" value="KH_TYPE_1"/>
    <property type="match status" value="1"/>
</dbReference>
<evidence type="ECO:0000256" key="3">
    <source>
        <dbReference type="ARBA" id="ARBA00022814"/>
    </source>
</evidence>
<sequence>MSKEILLVVEAVSNEKDVAKEIIFEAMEAALASATRKKHGGDIEARVSIDRQTGEYLTFRRWEVVADPDGEPLEAPERQITYSAAVELEPGTELGGFIEEEIESVLFGRIAAQTAKQVIVQKVREAERAKIVEAFQDREGELVTGIVKKAERNTIVLDLGSNAEALVPRDQMIARETVRPGDRLRGLLYEVRAELKGPQLFVSRTAPELLIELFRLEVPEVGEGTIEILGAARDPGLRAKIAVRTSDSRIDPVGACVGMRGSRVQAVSNELNGERVDIILWNENPAQFVINAMSPADVVSIVIDEDAHSMDVAVKEENLSQAIGRGGQNVRLASQLTGWELNVMSEEDAAAKSEEEGQRLVENFMTQLDVDESVAAVLVEEGFSTVDEVAYVPMAELQAIAEFNDEIVELLRQRAKDLVLTRAIASEEESEEEGDTEPSAELLAMSGMDPALANELARLKVTTMDDLAEQSVDELMDIDGMDEERAAALIMKAREPWFANSSPDPDVPNQEPASSETRSDQD</sequence>
<dbReference type="SMART" id="SM00316">
    <property type="entry name" value="S1"/>
    <property type="match status" value="1"/>
</dbReference>
<reference evidence="11" key="1">
    <citation type="submission" date="2011-06" db="EMBL/GenBank/DDBJ databases">
        <authorList>
            <consortium name="US DOE Joint Genome Institute (JGI-PGF)"/>
            <person name="Lucas S."/>
            <person name="Han J."/>
            <person name="Lapidus A."/>
            <person name="Cheng J.-F."/>
            <person name="Goodwin L."/>
            <person name="Pitluck S."/>
            <person name="Peters L."/>
            <person name="Land M.L."/>
            <person name="Hauser L."/>
            <person name="Vogl K."/>
            <person name="Liu Z."/>
            <person name="Overmann J."/>
            <person name="Frigaard N.-U."/>
            <person name="Bryant D.A."/>
            <person name="Woyke T.J."/>
        </authorList>
    </citation>
    <scope>NUCLEOTIDE SEQUENCE [LARGE SCALE GENOMIC DNA]</scope>
    <source>
        <strain evidence="11">970</strain>
    </source>
</reference>
<dbReference type="CDD" id="cd02134">
    <property type="entry name" value="KH-II_NusA_rpt1"/>
    <property type="match status" value="1"/>
</dbReference>
<dbReference type="AlphaFoldDB" id="H8Z4A1"/>
<dbReference type="PANTHER" id="PTHR22648">
    <property type="entry name" value="TRANSCRIPTION TERMINATION FACTOR NUSA"/>
    <property type="match status" value="1"/>
</dbReference>
<dbReference type="SMART" id="SM00322">
    <property type="entry name" value="KH"/>
    <property type="match status" value="2"/>
</dbReference>
<dbReference type="Gene3D" id="2.40.50.140">
    <property type="entry name" value="Nucleic acid-binding proteins"/>
    <property type="match status" value="1"/>
</dbReference>
<evidence type="ECO:0000256" key="4">
    <source>
        <dbReference type="ARBA" id="ARBA00022884"/>
    </source>
</evidence>
<dbReference type="RefSeq" id="WP_009150561.1">
    <property type="nucleotide sequence ID" value="NZ_CP121471.1"/>
</dbReference>
<dbReference type="SUPFAM" id="SSF50249">
    <property type="entry name" value="Nucleic acid-binding proteins"/>
    <property type="match status" value="1"/>
</dbReference>
<dbReference type="InterPro" id="IPR025249">
    <property type="entry name" value="TF_NusA_KH_1st"/>
</dbReference>
<dbReference type="Pfam" id="PF08529">
    <property type="entry name" value="NusA_N"/>
    <property type="match status" value="1"/>
</dbReference>
<dbReference type="InterPro" id="IPR013735">
    <property type="entry name" value="TF_NusA_N"/>
</dbReference>
<dbReference type="GO" id="GO:0000166">
    <property type="term" value="F:nucleotide binding"/>
    <property type="evidence" value="ECO:0007669"/>
    <property type="project" value="InterPro"/>
</dbReference>
<dbReference type="PANTHER" id="PTHR22648:SF0">
    <property type="entry name" value="TRANSCRIPTION TERMINATION_ANTITERMINATION PROTEIN NUSA"/>
    <property type="match status" value="1"/>
</dbReference>
<dbReference type="Pfam" id="PF13184">
    <property type="entry name" value="KH_NusA_1st"/>
    <property type="match status" value="1"/>
</dbReference>
<comment type="subunit">
    <text evidence="7">Monomer. Binds directly to the core enzyme of the DNA-dependent RNA polymerase and to nascent RNA.</text>
</comment>
<protein>
    <recommendedName>
        <fullName evidence="7">Transcription termination/antitermination protein NusA</fullName>
    </recommendedName>
</protein>
<keyword evidence="3 7" id="KW-0889">Transcription antitermination</keyword>
<dbReference type="InterPro" id="IPR012340">
    <property type="entry name" value="NA-bd_OB-fold"/>
</dbReference>
<evidence type="ECO:0000313" key="11">
    <source>
        <dbReference type="Proteomes" id="UP000002964"/>
    </source>
</evidence>
<dbReference type="Pfam" id="PF14520">
    <property type="entry name" value="HHH_5"/>
    <property type="match status" value="1"/>
</dbReference>
<evidence type="ECO:0000256" key="8">
    <source>
        <dbReference type="SAM" id="MobiDB-lite"/>
    </source>
</evidence>
<dbReference type="NCBIfam" id="TIGR01953">
    <property type="entry name" value="NusA"/>
    <property type="match status" value="1"/>
</dbReference>
<feature type="domain" description="S1 motif" evidence="9">
    <location>
        <begin position="140"/>
        <end position="205"/>
    </location>
</feature>
<proteinExistence type="inferred from homology"/>
<reference evidence="10 11" key="2">
    <citation type="submission" date="2011-11" db="EMBL/GenBank/DDBJ databases">
        <authorList>
            <consortium name="US DOE Joint Genome Institute"/>
            <person name="Lucas S."/>
            <person name="Han J."/>
            <person name="Lapidus A."/>
            <person name="Cheng J.-F."/>
            <person name="Goodwin L."/>
            <person name="Pitluck S."/>
            <person name="Peters L."/>
            <person name="Ovchinnikova G."/>
            <person name="Zhang X."/>
            <person name="Detter J.C."/>
            <person name="Han C."/>
            <person name="Tapia R."/>
            <person name="Land M."/>
            <person name="Hauser L."/>
            <person name="Kyrpides N."/>
            <person name="Ivanova N."/>
            <person name="Pagani I."/>
            <person name="Vogl K."/>
            <person name="Liu Z."/>
            <person name="Overmann J."/>
            <person name="Frigaard N.-U."/>
            <person name="Bryant D."/>
            <person name="Woyke T."/>
        </authorList>
    </citation>
    <scope>NUCLEOTIDE SEQUENCE [LARGE SCALE GENOMIC DNA]</scope>
    <source>
        <strain evidence="10 11">970</strain>
    </source>
</reference>
<dbReference type="CDD" id="cd04455">
    <property type="entry name" value="S1_NusA"/>
    <property type="match status" value="1"/>
</dbReference>
<dbReference type="Gene3D" id="1.10.150.20">
    <property type="entry name" value="5' to 3' exonuclease, C-terminal subdomain"/>
    <property type="match status" value="2"/>
</dbReference>
<dbReference type="SUPFAM" id="SSF54814">
    <property type="entry name" value="Prokaryotic type KH domain (KH-domain type II)"/>
    <property type="match status" value="2"/>
</dbReference>
<gene>
    <name evidence="7" type="primary">nusA</name>
    <name evidence="10" type="ORF">Thi970DRAFT_03780</name>
</gene>
<evidence type="ECO:0000313" key="10">
    <source>
        <dbReference type="EMBL" id="EIC20158.1"/>
    </source>
</evidence>
<dbReference type="PROSITE" id="PS50126">
    <property type="entry name" value="S1"/>
    <property type="match status" value="1"/>
</dbReference>
<dbReference type="GO" id="GO:0031564">
    <property type="term" value="P:transcription antitermination"/>
    <property type="evidence" value="ECO:0007669"/>
    <property type="project" value="UniProtKB-UniRule"/>
</dbReference>
<dbReference type="Gene3D" id="3.30.300.20">
    <property type="match status" value="2"/>
</dbReference>
<dbReference type="GO" id="GO:0006353">
    <property type="term" value="P:DNA-templated transcription termination"/>
    <property type="evidence" value="ECO:0007669"/>
    <property type="project" value="UniProtKB-UniRule"/>
</dbReference>
<dbReference type="CDD" id="cd22529">
    <property type="entry name" value="KH-II_NusA_rpt2"/>
    <property type="match status" value="1"/>
</dbReference>
<dbReference type="OrthoDB" id="9807233at2"/>
<feature type="region of interest" description="Disordered" evidence="8">
    <location>
        <begin position="497"/>
        <end position="522"/>
    </location>
</feature>
<dbReference type="NCBIfam" id="TIGR01954">
    <property type="entry name" value="nusA_Cterm_rpt"/>
    <property type="match status" value="2"/>
</dbReference>
<evidence type="ECO:0000256" key="1">
    <source>
        <dbReference type="ARBA" id="ARBA00022472"/>
    </source>
</evidence>
<dbReference type="InterPro" id="IPR004087">
    <property type="entry name" value="KH_dom"/>
</dbReference>
<dbReference type="InterPro" id="IPR058582">
    <property type="entry name" value="KH_NusA_2nd"/>
</dbReference>
<dbReference type="eggNOG" id="COG0195">
    <property type="taxonomic scope" value="Bacteria"/>
</dbReference>
<evidence type="ECO:0000259" key="9">
    <source>
        <dbReference type="PROSITE" id="PS50126"/>
    </source>
</evidence>